<dbReference type="Proteomes" id="UP000198785">
    <property type="component" value="Unassembled WGS sequence"/>
</dbReference>
<dbReference type="PANTHER" id="PTHR19211">
    <property type="entry name" value="ATP-BINDING TRANSPORT PROTEIN-RELATED"/>
    <property type="match status" value="1"/>
</dbReference>
<evidence type="ECO:0000259" key="5">
    <source>
        <dbReference type="PROSITE" id="PS50893"/>
    </source>
</evidence>
<dbReference type="PROSITE" id="PS50893">
    <property type="entry name" value="ABC_TRANSPORTER_2"/>
    <property type="match status" value="2"/>
</dbReference>
<keyword evidence="7" id="KW-1185">Reference proteome</keyword>
<dbReference type="STRING" id="683125.SAMN05660206_11714"/>
<proteinExistence type="predicted"/>
<accession>A0A1I6VT33</accession>
<keyword evidence="1" id="KW-0677">Repeat</keyword>
<evidence type="ECO:0000256" key="3">
    <source>
        <dbReference type="ARBA" id="ARBA00022840"/>
    </source>
</evidence>
<dbReference type="RefSeq" id="WP_317614822.1">
    <property type="nucleotide sequence ID" value="NZ_FOZZ01000017.1"/>
</dbReference>
<organism evidence="6 7">
    <name type="scientific">Sphingobacterium wenxiniae</name>
    <dbReference type="NCBI Taxonomy" id="683125"/>
    <lineage>
        <taxon>Bacteria</taxon>
        <taxon>Pseudomonadati</taxon>
        <taxon>Bacteroidota</taxon>
        <taxon>Sphingobacteriia</taxon>
        <taxon>Sphingobacteriales</taxon>
        <taxon>Sphingobacteriaceae</taxon>
        <taxon>Sphingobacterium</taxon>
    </lineage>
</organism>
<dbReference type="GO" id="GO:0016887">
    <property type="term" value="F:ATP hydrolysis activity"/>
    <property type="evidence" value="ECO:0007669"/>
    <property type="project" value="InterPro"/>
</dbReference>
<dbReference type="Pfam" id="PF00005">
    <property type="entry name" value="ABC_tran"/>
    <property type="match status" value="2"/>
</dbReference>
<keyword evidence="2" id="KW-0547">Nucleotide-binding</keyword>
<dbReference type="CDD" id="cd03221">
    <property type="entry name" value="ABCF_EF-3"/>
    <property type="match status" value="1"/>
</dbReference>
<protein>
    <submittedName>
        <fullName evidence="6">ATPase components of ABC transporters with duplicated ATPase domains</fullName>
    </submittedName>
</protein>
<feature type="domain" description="ABC transporter" evidence="5">
    <location>
        <begin position="14"/>
        <end position="247"/>
    </location>
</feature>
<dbReference type="PANTHER" id="PTHR19211:SF6">
    <property type="entry name" value="BLL7188 PROTEIN"/>
    <property type="match status" value="1"/>
</dbReference>
<dbReference type="AlphaFoldDB" id="A0A1I6VT33"/>
<dbReference type="InterPro" id="IPR027417">
    <property type="entry name" value="P-loop_NTPase"/>
</dbReference>
<evidence type="ECO:0000313" key="6">
    <source>
        <dbReference type="EMBL" id="SFT16892.1"/>
    </source>
</evidence>
<dbReference type="GO" id="GO:0005524">
    <property type="term" value="F:ATP binding"/>
    <property type="evidence" value="ECO:0007669"/>
    <property type="project" value="UniProtKB-KW"/>
</dbReference>
<evidence type="ECO:0000256" key="4">
    <source>
        <dbReference type="SAM" id="Coils"/>
    </source>
</evidence>
<dbReference type="SMART" id="SM00382">
    <property type="entry name" value="AAA"/>
    <property type="match status" value="2"/>
</dbReference>
<name>A0A1I6VT33_9SPHI</name>
<keyword evidence="3" id="KW-0067">ATP-binding</keyword>
<dbReference type="SUPFAM" id="SSF52540">
    <property type="entry name" value="P-loop containing nucleoside triphosphate hydrolases"/>
    <property type="match status" value="2"/>
</dbReference>
<keyword evidence="4" id="KW-0175">Coiled coil</keyword>
<evidence type="ECO:0000313" key="7">
    <source>
        <dbReference type="Proteomes" id="UP000198785"/>
    </source>
</evidence>
<reference evidence="6 7" key="1">
    <citation type="submission" date="2016-10" db="EMBL/GenBank/DDBJ databases">
        <authorList>
            <person name="de Groot N.N."/>
        </authorList>
    </citation>
    <scope>NUCLEOTIDE SEQUENCE [LARGE SCALE GENOMIC DNA]</scope>
    <source>
        <strain evidence="6 7">DSM 22789</strain>
    </source>
</reference>
<evidence type="ECO:0000256" key="2">
    <source>
        <dbReference type="ARBA" id="ARBA00022741"/>
    </source>
</evidence>
<sequence>MKLSVYLSTKEIMLIVQNISYIHLDKTSLFNNLNFTLPTHSKTALIGQNGSGKSTLLKLIAGLYPVTTGQIHTVENPYYIPQHFGQYNTLTVAEALGIADKLHAFECILSGEMTEAYLELLDDDWTIEERCQESLQHWQLEGISLSSPMALLSGGQKTKVFLAGIEIHKPNFILLDEPSNHLDLAGRELLYDFILTTSATLFVVSHDRTLLNLLNNIYELTPTGITTYGGNYDFYCEQKEIAVNALQHRIESQEKELRKAKQKERETMERQQKLDARAKKNVGKAGLPKIVANTWRNSAERSTAKIAGVHLEKTTNISQELRALRTQQTELDKMKFAFDTSNLHFGKTLFQGEDLNYMHNTKCLWTPDLNFSIKSGERTAIQGKNGSGKTTFIRLLLGELLPARGKLYRATEQIVYIDQEYSLINDQLNIYEQAQTFNQTALQEHEVKIRLNRFLFDKDEWDKPCHALSGGERMRLALCCLNIGQIAPDMIILDEPTNNLDIQNIDILTSAIRDYTGTLLVASHDNIFLEEIGIQRHINF</sequence>
<gene>
    <name evidence="6" type="ORF">SAMN05660206_11714</name>
</gene>
<dbReference type="Gene3D" id="3.40.50.300">
    <property type="entry name" value="P-loop containing nucleotide triphosphate hydrolases"/>
    <property type="match status" value="2"/>
</dbReference>
<feature type="coiled-coil region" evidence="4">
    <location>
        <begin position="236"/>
        <end position="277"/>
    </location>
</feature>
<dbReference type="InterPro" id="IPR050611">
    <property type="entry name" value="ABCF"/>
</dbReference>
<dbReference type="InterPro" id="IPR003593">
    <property type="entry name" value="AAA+_ATPase"/>
</dbReference>
<dbReference type="FunFam" id="3.40.50.300:FF:001320">
    <property type="entry name" value="Heme ABC transporter ATP-binding protein"/>
    <property type="match status" value="1"/>
</dbReference>
<evidence type="ECO:0000256" key="1">
    <source>
        <dbReference type="ARBA" id="ARBA00022737"/>
    </source>
</evidence>
<dbReference type="EMBL" id="FOZZ01000017">
    <property type="protein sequence ID" value="SFT16892.1"/>
    <property type="molecule type" value="Genomic_DNA"/>
</dbReference>
<feature type="domain" description="ABC transporter" evidence="5">
    <location>
        <begin position="350"/>
        <end position="540"/>
    </location>
</feature>
<dbReference type="InterPro" id="IPR003439">
    <property type="entry name" value="ABC_transporter-like_ATP-bd"/>
</dbReference>